<dbReference type="AlphaFoldDB" id="A0A9Q1J0C3"/>
<organism evidence="1 2">
    <name type="scientific">Synaphobranchus kaupii</name>
    <name type="common">Kaup's arrowtooth eel</name>
    <dbReference type="NCBI Taxonomy" id="118154"/>
    <lineage>
        <taxon>Eukaryota</taxon>
        <taxon>Metazoa</taxon>
        <taxon>Chordata</taxon>
        <taxon>Craniata</taxon>
        <taxon>Vertebrata</taxon>
        <taxon>Euteleostomi</taxon>
        <taxon>Actinopterygii</taxon>
        <taxon>Neopterygii</taxon>
        <taxon>Teleostei</taxon>
        <taxon>Anguilliformes</taxon>
        <taxon>Synaphobranchidae</taxon>
        <taxon>Synaphobranchus</taxon>
    </lineage>
</organism>
<evidence type="ECO:0000313" key="2">
    <source>
        <dbReference type="Proteomes" id="UP001152622"/>
    </source>
</evidence>
<keyword evidence="2" id="KW-1185">Reference proteome</keyword>
<reference evidence="1" key="1">
    <citation type="journal article" date="2023" name="Science">
        <title>Genome structures resolve the early diversification of teleost fishes.</title>
        <authorList>
            <person name="Parey E."/>
            <person name="Louis A."/>
            <person name="Montfort J."/>
            <person name="Bouchez O."/>
            <person name="Roques C."/>
            <person name="Iampietro C."/>
            <person name="Lluch J."/>
            <person name="Castinel A."/>
            <person name="Donnadieu C."/>
            <person name="Desvignes T."/>
            <person name="Floi Bucao C."/>
            <person name="Jouanno E."/>
            <person name="Wen M."/>
            <person name="Mejri S."/>
            <person name="Dirks R."/>
            <person name="Jansen H."/>
            <person name="Henkel C."/>
            <person name="Chen W.J."/>
            <person name="Zahm M."/>
            <person name="Cabau C."/>
            <person name="Klopp C."/>
            <person name="Thompson A.W."/>
            <person name="Robinson-Rechavi M."/>
            <person name="Braasch I."/>
            <person name="Lecointre G."/>
            <person name="Bobe J."/>
            <person name="Postlethwait J.H."/>
            <person name="Berthelot C."/>
            <person name="Roest Crollius H."/>
            <person name="Guiguen Y."/>
        </authorList>
    </citation>
    <scope>NUCLEOTIDE SEQUENCE</scope>
    <source>
        <strain evidence="1">WJC10195</strain>
    </source>
</reference>
<proteinExistence type="predicted"/>
<comment type="caution">
    <text evidence="1">The sequence shown here is derived from an EMBL/GenBank/DDBJ whole genome shotgun (WGS) entry which is preliminary data.</text>
</comment>
<evidence type="ECO:0000313" key="1">
    <source>
        <dbReference type="EMBL" id="KAJ8361141.1"/>
    </source>
</evidence>
<sequence length="252" mass="27854">MRCSLLIIPQHPPGGPLTRAVIPQSPGPVTPPLKYEAVAVPVTPRGAQRGHAVPPPPSLSALTALLRSWGARRRDGTGRRRHPQIRPPCNLLRPRRKGACLSVLFVKGRRRQGLRDGPAMCRNEILPVRAHSKQNRTVHISHGRSKELHLKQIFISSEGVQRHKKRLIRGIVKVIDTNWPRKVGVGGKKHLWNFKSIPQLTEAKKVAAKRPNKAAAVTSGLHLCAPSCLPLWSCMSRDLLDLWTVDLLAAGK</sequence>
<dbReference type="EMBL" id="JAINUF010000005">
    <property type="protein sequence ID" value="KAJ8361141.1"/>
    <property type="molecule type" value="Genomic_DNA"/>
</dbReference>
<dbReference type="Proteomes" id="UP001152622">
    <property type="component" value="Chromosome 5"/>
</dbReference>
<protein>
    <submittedName>
        <fullName evidence="1">Uncharacterized protein</fullName>
    </submittedName>
</protein>
<gene>
    <name evidence="1" type="ORF">SKAU_G00176660</name>
</gene>
<name>A0A9Q1J0C3_SYNKA</name>
<accession>A0A9Q1J0C3</accession>